<sequence>MSLSSKIGVPDVLLASLSPVELDSFAAVSRLCRHQVESFRRRAFKIRYVLEPFMELNQISAFQCIQRDTGTLVSGSVAYKFFSRKIFDSDLDLFCPITKCPQLARWLLSIGYAFTSKNALMGESFEDSFARTRDFTSQTTAIVPIDKIHESREIEAVWSFVNCQTLKWVQIIGTRGSPVAAILSFHSTAVMNFITYETAYSLYPRLTYEDKSNLCVDRGCLGSDRVKLAIQKWARRGYPVLPRLPREHLLAANSDLSVSNNRHVGDIHCWALNINLATSGIPPAPSSMHINSWTLHYNGDHTHLSYKLLVLSGFSNELQAVVSEAEAATLSCAFHSTGDTYVFLILFFLH</sequence>
<dbReference type="EMBL" id="KN834768">
    <property type="protein sequence ID" value="KIK62227.1"/>
    <property type="molecule type" value="Genomic_DNA"/>
</dbReference>
<organism evidence="1 2">
    <name type="scientific">Collybiopsis luxurians FD-317 M1</name>
    <dbReference type="NCBI Taxonomy" id="944289"/>
    <lineage>
        <taxon>Eukaryota</taxon>
        <taxon>Fungi</taxon>
        <taxon>Dikarya</taxon>
        <taxon>Basidiomycota</taxon>
        <taxon>Agaricomycotina</taxon>
        <taxon>Agaricomycetes</taxon>
        <taxon>Agaricomycetidae</taxon>
        <taxon>Agaricales</taxon>
        <taxon>Marasmiineae</taxon>
        <taxon>Omphalotaceae</taxon>
        <taxon>Collybiopsis</taxon>
        <taxon>Collybiopsis luxurians</taxon>
    </lineage>
</organism>
<accession>A0A0D0CSD3</accession>
<evidence type="ECO:0000313" key="1">
    <source>
        <dbReference type="EMBL" id="KIK62227.1"/>
    </source>
</evidence>
<keyword evidence="2" id="KW-1185">Reference proteome</keyword>
<reference evidence="1 2" key="1">
    <citation type="submission" date="2014-04" db="EMBL/GenBank/DDBJ databases">
        <title>Evolutionary Origins and Diversification of the Mycorrhizal Mutualists.</title>
        <authorList>
            <consortium name="DOE Joint Genome Institute"/>
            <consortium name="Mycorrhizal Genomics Consortium"/>
            <person name="Kohler A."/>
            <person name="Kuo A."/>
            <person name="Nagy L.G."/>
            <person name="Floudas D."/>
            <person name="Copeland A."/>
            <person name="Barry K.W."/>
            <person name="Cichocki N."/>
            <person name="Veneault-Fourrey C."/>
            <person name="LaButti K."/>
            <person name="Lindquist E.A."/>
            <person name="Lipzen A."/>
            <person name="Lundell T."/>
            <person name="Morin E."/>
            <person name="Murat C."/>
            <person name="Riley R."/>
            <person name="Ohm R."/>
            <person name="Sun H."/>
            <person name="Tunlid A."/>
            <person name="Henrissat B."/>
            <person name="Grigoriev I.V."/>
            <person name="Hibbett D.S."/>
            <person name="Martin F."/>
        </authorList>
    </citation>
    <scope>NUCLEOTIDE SEQUENCE [LARGE SCALE GENOMIC DNA]</scope>
    <source>
        <strain evidence="1 2">FD-317 M1</strain>
    </source>
</reference>
<name>A0A0D0CSD3_9AGAR</name>
<evidence type="ECO:0000313" key="2">
    <source>
        <dbReference type="Proteomes" id="UP000053593"/>
    </source>
</evidence>
<dbReference type="AlphaFoldDB" id="A0A0D0CSD3"/>
<protein>
    <submittedName>
        <fullName evidence="1">Uncharacterized protein</fullName>
    </submittedName>
</protein>
<gene>
    <name evidence="1" type="ORF">GYMLUDRAFT_165247</name>
</gene>
<dbReference type="HOGENOM" id="CLU_036419_2_0_1"/>
<dbReference type="Proteomes" id="UP000053593">
    <property type="component" value="Unassembled WGS sequence"/>
</dbReference>
<dbReference type="OrthoDB" id="3041043at2759"/>
<proteinExistence type="predicted"/>